<dbReference type="SUPFAM" id="SSF74650">
    <property type="entry name" value="Galactose mutarotase-like"/>
    <property type="match status" value="1"/>
</dbReference>
<evidence type="ECO:0000256" key="6">
    <source>
        <dbReference type="ARBA" id="ARBA00023144"/>
    </source>
</evidence>
<dbReference type="AlphaFoldDB" id="A0A1E3QZJ1"/>
<evidence type="ECO:0000256" key="10">
    <source>
        <dbReference type="ARBA" id="ARBA00038238"/>
    </source>
</evidence>
<dbReference type="NCBIfam" id="NF007956">
    <property type="entry name" value="PRK10675.1"/>
    <property type="match status" value="1"/>
</dbReference>
<comment type="similarity">
    <text evidence="9">In the N-terminal section; belongs to the NAD(P)-dependent epimerase/dehydratase family.</text>
</comment>
<keyword evidence="6" id="KW-0299">Galactose metabolism</keyword>
<dbReference type="CDD" id="cd05247">
    <property type="entry name" value="UDP_G4E_1_SDR_e"/>
    <property type="match status" value="1"/>
</dbReference>
<accession>A0A1E3QZJ1</accession>
<evidence type="ECO:0000256" key="3">
    <source>
        <dbReference type="ARBA" id="ARBA00004947"/>
    </source>
</evidence>
<dbReference type="PANTHER" id="PTHR43725">
    <property type="entry name" value="UDP-GLUCOSE 4-EPIMERASE"/>
    <property type="match status" value="1"/>
</dbReference>
<comment type="function">
    <text evidence="8">Mutarotase converts alpha-aldose to the beta-anomer. It is active on D-glucose, L-arabinose, D-xylose, D-galactose, maltose and lactose.</text>
</comment>
<comment type="cofactor">
    <cofactor evidence="2">
        <name>NAD(+)</name>
        <dbReference type="ChEBI" id="CHEBI:57540"/>
    </cofactor>
</comment>
<sequence length="705" mass="76561">MSYILVTGGAGYIGTHTVVELLAAGYKVVVVDNLVNASYDAVARVEAIARAPVPFVRADIRDHAALDAVFKQYPIAAVIHFAALKAVGESTKTPLKYYSNNIDGAITLMTVMEENNVKNLVFSSSATVYGDATRFENMIPIPEHCPTGPTSPYGQTKLTVENLIRDVHAGDPAWKAAILRYFNPIGAHPSGLIGEDPLGTPNNLLPYLAQVAVGRREKLAVFGNDYASRDGTPIRDYIHVVDLAKGHLAALRYLEGQTGLCREWNLGSGRGSTVLEVYAAFCEVVGRALPYEIVSRRDGDVLDLTARPSRAKEELKWQTQLTVEDACRDLWKWTLENPFGYQTANYVWDHFGARDSYADRTHTVATTDGRFKVTFTNYGAAIVRATLDGVSLQTGFDLEAGYKLPANPFFGATIGRVANRLADGALVLNGATYSVPLAKGHTHALHGGPAGYDKQMFLGPITTKNEKTGDFRVKFVYNDPHMANGFPGDVAVNVIYTVRATARGGAIDIEYEAELTDQAEETAISMTNHTYWNISGGEDIAGTELVLVSDQQQEVDATLIPTGKFVTNSDVVTFKDVAAGRRAVILGTEEPKYDYCFTAGDARATTTDTRACAMVCVAEAYHPATGITFTTSTTEPSFQIYTGDGVNVPAGELTPGFKSRAGFCVECARFINAAKFEELKPSVVLKKGAKYGAKTEYRFEKAEKY</sequence>
<dbReference type="PANTHER" id="PTHR43725:SF47">
    <property type="entry name" value="UDP-GLUCOSE 4-EPIMERASE"/>
    <property type="match status" value="1"/>
</dbReference>
<reference evidence="13" key="1">
    <citation type="submission" date="2016-05" db="EMBL/GenBank/DDBJ databases">
        <title>Comparative genomics of biotechnologically important yeasts.</title>
        <authorList>
            <consortium name="DOE Joint Genome Institute"/>
            <person name="Riley R."/>
            <person name="Haridas S."/>
            <person name="Wolfe K.H."/>
            <person name="Lopes M.R."/>
            <person name="Hittinger C.T."/>
            <person name="Goker M."/>
            <person name="Salamov A."/>
            <person name="Wisecaver J."/>
            <person name="Long T.M."/>
            <person name="Aerts A.L."/>
            <person name="Barry K."/>
            <person name="Choi C."/>
            <person name="Clum A."/>
            <person name="Coughlan A.Y."/>
            <person name="Deshpande S."/>
            <person name="Douglass A.P."/>
            <person name="Hanson S.J."/>
            <person name="Klenk H.-P."/>
            <person name="Labutti K."/>
            <person name="Lapidus A."/>
            <person name="Lindquist E."/>
            <person name="Lipzen A."/>
            <person name="Meier-Kolthoff J.P."/>
            <person name="Ohm R.A."/>
            <person name="Otillar R.P."/>
            <person name="Pangilinan J."/>
            <person name="Peng Y."/>
            <person name="Rokas A."/>
            <person name="Rosa C.A."/>
            <person name="Scheuner C."/>
            <person name="Sibirny A.A."/>
            <person name="Slot J.C."/>
            <person name="Stielow J.B."/>
            <person name="Sun H."/>
            <person name="Kurtzman C.P."/>
            <person name="Blackwell M."/>
            <person name="Grigoriev I.V."/>
            <person name="Jeffries T.W."/>
        </authorList>
    </citation>
    <scope>NUCLEOTIDE SEQUENCE [LARGE SCALE GENOMIC DNA]</scope>
    <source>
        <strain evidence="13">NRRL Y-12698</strain>
    </source>
</reference>
<dbReference type="STRING" id="984486.A0A1E3QZJ1"/>
<evidence type="ECO:0000256" key="1">
    <source>
        <dbReference type="ARBA" id="ARBA00000083"/>
    </source>
</evidence>
<organism evidence="12 13">
    <name type="scientific">Babjeviella inositovora NRRL Y-12698</name>
    <dbReference type="NCBI Taxonomy" id="984486"/>
    <lineage>
        <taxon>Eukaryota</taxon>
        <taxon>Fungi</taxon>
        <taxon>Dikarya</taxon>
        <taxon>Ascomycota</taxon>
        <taxon>Saccharomycotina</taxon>
        <taxon>Pichiomycetes</taxon>
        <taxon>Serinales incertae sedis</taxon>
        <taxon>Babjeviella</taxon>
    </lineage>
</organism>
<keyword evidence="5" id="KW-0520">NAD</keyword>
<dbReference type="GO" id="GO:0006012">
    <property type="term" value="P:galactose metabolic process"/>
    <property type="evidence" value="ECO:0007669"/>
    <property type="project" value="UniProtKB-KW"/>
</dbReference>
<dbReference type="GO" id="GO:0003978">
    <property type="term" value="F:UDP-glucose 4-epimerase activity"/>
    <property type="evidence" value="ECO:0007669"/>
    <property type="project" value="UniProtKB-EC"/>
</dbReference>
<evidence type="ECO:0000259" key="11">
    <source>
        <dbReference type="Pfam" id="PF01370"/>
    </source>
</evidence>
<comment type="catalytic activity">
    <reaction evidence="1">
        <text>UDP-alpha-D-glucose = UDP-alpha-D-galactose</text>
        <dbReference type="Rhea" id="RHEA:22168"/>
        <dbReference type="ChEBI" id="CHEBI:58885"/>
        <dbReference type="ChEBI" id="CHEBI:66914"/>
        <dbReference type="EC" id="5.1.3.2"/>
    </reaction>
</comment>
<protein>
    <recommendedName>
        <fullName evidence="11">NAD-dependent epimerase/dehydratase domain-containing protein</fullName>
    </recommendedName>
</protein>
<dbReference type="OrthoDB" id="9402762at2759"/>
<dbReference type="SUPFAM" id="SSF51735">
    <property type="entry name" value="NAD(P)-binding Rossmann-fold domains"/>
    <property type="match status" value="1"/>
</dbReference>
<dbReference type="Pfam" id="PF01370">
    <property type="entry name" value="Epimerase"/>
    <property type="match status" value="1"/>
</dbReference>
<comment type="similarity">
    <text evidence="10">In the C-terminal section; belongs to the aldose epimerase family.</text>
</comment>
<dbReference type="InterPro" id="IPR018052">
    <property type="entry name" value="Ald1_epimerase_CS"/>
</dbReference>
<keyword evidence="7" id="KW-0413">Isomerase</keyword>
<comment type="pathway">
    <text evidence="3">Carbohydrate metabolism; galactose metabolism.</text>
</comment>
<dbReference type="InterPro" id="IPR005886">
    <property type="entry name" value="UDP_G4E"/>
</dbReference>
<evidence type="ECO:0000256" key="5">
    <source>
        <dbReference type="ARBA" id="ARBA00023027"/>
    </source>
</evidence>
<dbReference type="Pfam" id="PF01263">
    <property type="entry name" value="Aldose_epim"/>
    <property type="match status" value="1"/>
</dbReference>
<dbReference type="InterPro" id="IPR011013">
    <property type="entry name" value="Gal_mutarotase_sf_dom"/>
</dbReference>
<evidence type="ECO:0000313" key="13">
    <source>
        <dbReference type="Proteomes" id="UP000094336"/>
    </source>
</evidence>
<dbReference type="GO" id="GO:0005829">
    <property type="term" value="C:cytosol"/>
    <property type="evidence" value="ECO:0007669"/>
    <property type="project" value="TreeGrafter"/>
</dbReference>
<evidence type="ECO:0000256" key="7">
    <source>
        <dbReference type="ARBA" id="ARBA00023235"/>
    </source>
</evidence>
<dbReference type="InterPro" id="IPR014718">
    <property type="entry name" value="GH-type_carb-bd"/>
</dbReference>
<name>A0A1E3QZJ1_9ASCO</name>
<dbReference type="InterPro" id="IPR036291">
    <property type="entry name" value="NAD(P)-bd_dom_sf"/>
</dbReference>
<dbReference type="GO" id="GO:0030246">
    <property type="term" value="F:carbohydrate binding"/>
    <property type="evidence" value="ECO:0007669"/>
    <property type="project" value="InterPro"/>
</dbReference>
<feature type="domain" description="NAD-dependent epimerase/dehydratase" evidence="11">
    <location>
        <begin position="4"/>
        <end position="255"/>
    </location>
</feature>
<evidence type="ECO:0000256" key="2">
    <source>
        <dbReference type="ARBA" id="ARBA00001911"/>
    </source>
</evidence>
<comment type="pathway">
    <text evidence="4">Carbohydrate metabolism; hexose metabolism.</text>
</comment>
<dbReference type="Gene3D" id="3.90.25.10">
    <property type="entry name" value="UDP-galactose 4-epimerase, domain 1"/>
    <property type="match status" value="1"/>
</dbReference>
<evidence type="ECO:0000256" key="9">
    <source>
        <dbReference type="ARBA" id="ARBA00037955"/>
    </source>
</evidence>
<dbReference type="InterPro" id="IPR008183">
    <property type="entry name" value="Aldose_1/G6P_1-epimerase"/>
</dbReference>
<dbReference type="RefSeq" id="XP_018988421.1">
    <property type="nucleotide sequence ID" value="XM_019127729.1"/>
</dbReference>
<evidence type="ECO:0000313" key="12">
    <source>
        <dbReference type="EMBL" id="ODQ83093.1"/>
    </source>
</evidence>
<gene>
    <name evidence="12" type="ORF">BABINDRAFT_159550</name>
</gene>
<dbReference type="NCBIfam" id="TIGR01179">
    <property type="entry name" value="galE"/>
    <property type="match status" value="1"/>
</dbReference>
<evidence type="ECO:0000256" key="4">
    <source>
        <dbReference type="ARBA" id="ARBA00005028"/>
    </source>
</evidence>
<evidence type="ECO:0000256" key="8">
    <source>
        <dbReference type="ARBA" id="ARBA00037676"/>
    </source>
</evidence>
<dbReference type="InterPro" id="IPR001509">
    <property type="entry name" value="Epimerase_deHydtase"/>
</dbReference>
<dbReference type="PROSITE" id="PS00545">
    <property type="entry name" value="ALDOSE_1_EPIMERASE"/>
    <property type="match status" value="1"/>
</dbReference>
<keyword evidence="13" id="KW-1185">Reference proteome</keyword>
<dbReference type="Gene3D" id="3.40.50.720">
    <property type="entry name" value="NAD(P)-binding Rossmann-like Domain"/>
    <property type="match status" value="1"/>
</dbReference>
<proteinExistence type="inferred from homology"/>
<keyword evidence="6" id="KW-0119">Carbohydrate metabolism</keyword>
<dbReference type="Gene3D" id="2.70.98.10">
    <property type="match status" value="1"/>
</dbReference>
<dbReference type="GeneID" id="30145582"/>
<dbReference type="Proteomes" id="UP000094336">
    <property type="component" value="Unassembled WGS sequence"/>
</dbReference>
<dbReference type="EMBL" id="KV454426">
    <property type="protein sequence ID" value="ODQ83093.1"/>
    <property type="molecule type" value="Genomic_DNA"/>
</dbReference>